<accession>A0A6A4JPV2</accession>
<dbReference type="OrthoDB" id="6601276at2759"/>
<evidence type="ECO:0000313" key="2">
    <source>
        <dbReference type="Proteomes" id="UP000466442"/>
    </source>
</evidence>
<dbReference type="Proteomes" id="UP000466442">
    <property type="component" value="Unassembled WGS sequence"/>
</dbReference>
<reference evidence="1" key="1">
    <citation type="journal article" date="2021" name="Mol. Ecol. Resour.">
        <title>Apolygus lucorum genome provides insights into omnivorousness and mesophyll feeding.</title>
        <authorList>
            <person name="Liu Y."/>
            <person name="Liu H."/>
            <person name="Wang H."/>
            <person name="Huang T."/>
            <person name="Liu B."/>
            <person name="Yang B."/>
            <person name="Yin L."/>
            <person name="Li B."/>
            <person name="Zhang Y."/>
            <person name="Zhang S."/>
            <person name="Jiang F."/>
            <person name="Zhang X."/>
            <person name="Ren Y."/>
            <person name="Wang B."/>
            <person name="Wang S."/>
            <person name="Lu Y."/>
            <person name="Wu K."/>
            <person name="Fan W."/>
            <person name="Wang G."/>
        </authorList>
    </citation>
    <scope>NUCLEOTIDE SEQUENCE</scope>
    <source>
        <strain evidence="1">12Hb</strain>
    </source>
</reference>
<dbReference type="SUPFAM" id="SSF54403">
    <property type="entry name" value="Cystatin/monellin"/>
    <property type="match status" value="1"/>
</dbReference>
<name>A0A6A4JPV2_APOLU</name>
<keyword evidence="2" id="KW-1185">Reference proteome</keyword>
<organism evidence="1 2">
    <name type="scientific">Apolygus lucorum</name>
    <name type="common">Small green plant bug</name>
    <name type="synonym">Lygocoris lucorum</name>
    <dbReference type="NCBI Taxonomy" id="248454"/>
    <lineage>
        <taxon>Eukaryota</taxon>
        <taxon>Metazoa</taxon>
        <taxon>Ecdysozoa</taxon>
        <taxon>Arthropoda</taxon>
        <taxon>Hexapoda</taxon>
        <taxon>Insecta</taxon>
        <taxon>Pterygota</taxon>
        <taxon>Neoptera</taxon>
        <taxon>Paraneoptera</taxon>
        <taxon>Hemiptera</taxon>
        <taxon>Heteroptera</taxon>
        <taxon>Panheteroptera</taxon>
        <taxon>Cimicomorpha</taxon>
        <taxon>Miridae</taxon>
        <taxon>Mirini</taxon>
        <taxon>Apolygus</taxon>
    </lineage>
</organism>
<proteinExistence type="predicted"/>
<evidence type="ECO:0000313" key="1">
    <source>
        <dbReference type="EMBL" id="KAF6208593.1"/>
    </source>
</evidence>
<dbReference type="InterPro" id="IPR046350">
    <property type="entry name" value="Cystatin_sf"/>
</dbReference>
<dbReference type="Gene3D" id="3.10.450.10">
    <property type="match status" value="1"/>
</dbReference>
<dbReference type="EMBL" id="WIXP02000007">
    <property type="protein sequence ID" value="KAF6208593.1"/>
    <property type="molecule type" value="Genomic_DNA"/>
</dbReference>
<dbReference type="AlphaFoldDB" id="A0A6A4JPV2"/>
<sequence>MFRFFVLAVALVAAVNAQAAGPGNVWKGAVTLEKLQEVLTQANADVKVKSIDSVKTQVVAGLRYIVDYTTEEGKSCNAIWVNVPWKKPKIQNVQVSCQ</sequence>
<gene>
    <name evidence="1" type="ORF">GE061_017051</name>
</gene>
<protein>
    <submittedName>
        <fullName evidence="1">Uncharacterized protein</fullName>
    </submittedName>
</protein>
<comment type="caution">
    <text evidence="1">The sequence shown here is derived from an EMBL/GenBank/DDBJ whole genome shotgun (WGS) entry which is preliminary data.</text>
</comment>